<keyword evidence="3" id="KW-1185">Reference proteome</keyword>
<dbReference type="AlphaFoldDB" id="A0A917UKV4"/>
<proteinExistence type="predicted"/>
<evidence type="ECO:0000313" key="3">
    <source>
        <dbReference type="Proteomes" id="UP000657574"/>
    </source>
</evidence>
<name>A0A917UKV4_9ACTN</name>
<organism evidence="2 3">
    <name type="scientific">Streptomyces brasiliensis</name>
    <dbReference type="NCBI Taxonomy" id="1954"/>
    <lineage>
        <taxon>Bacteria</taxon>
        <taxon>Bacillati</taxon>
        <taxon>Actinomycetota</taxon>
        <taxon>Actinomycetes</taxon>
        <taxon>Kitasatosporales</taxon>
        <taxon>Streptomycetaceae</taxon>
        <taxon>Streptomyces</taxon>
    </lineage>
</organism>
<gene>
    <name evidence="2" type="ORF">GCM10010121_089150</name>
</gene>
<dbReference type="EMBL" id="BMQA01000081">
    <property type="protein sequence ID" value="GGJ64664.1"/>
    <property type="molecule type" value="Genomic_DNA"/>
</dbReference>
<dbReference type="Gene3D" id="3.40.50.720">
    <property type="entry name" value="NAD(P)-binding Rossmann-like Domain"/>
    <property type="match status" value="1"/>
</dbReference>
<dbReference type="RefSeq" id="WP_189317022.1">
    <property type="nucleotide sequence ID" value="NZ_BMQA01000081.1"/>
</dbReference>
<sequence>MRILIIGGHGRVARVMVPRLIARGDEVITTVRHQEQFADVERLGAQPFGRPGRSIADTPGPAVGTAP</sequence>
<dbReference type="Proteomes" id="UP000657574">
    <property type="component" value="Unassembled WGS sequence"/>
</dbReference>
<evidence type="ECO:0008006" key="4">
    <source>
        <dbReference type="Google" id="ProtNLM"/>
    </source>
</evidence>
<comment type="caution">
    <text evidence="2">The sequence shown here is derived from an EMBL/GenBank/DDBJ whole genome shotgun (WGS) entry which is preliminary data.</text>
</comment>
<reference evidence="2" key="1">
    <citation type="journal article" date="2014" name="Int. J. Syst. Evol. Microbiol.">
        <title>Complete genome sequence of Corynebacterium casei LMG S-19264T (=DSM 44701T), isolated from a smear-ripened cheese.</title>
        <authorList>
            <consortium name="US DOE Joint Genome Institute (JGI-PGF)"/>
            <person name="Walter F."/>
            <person name="Albersmeier A."/>
            <person name="Kalinowski J."/>
            <person name="Ruckert C."/>
        </authorList>
    </citation>
    <scope>NUCLEOTIDE SEQUENCE</scope>
    <source>
        <strain evidence="2">JCM 3086</strain>
    </source>
</reference>
<accession>A0A917UKV4</accession>
<dbReference type="SUPFAM" id="SSF51735">
    <property type="entry name" value="NAD(P)-binding Rossmann-fold domains"/>
    <property type="match status" value="1"/>
</dbReference>
<protein>
    <recommendedName>
        <fullName evidence="4">NAD(P)-binding domain-containing protein</fullName>
    </recommendedName>
</protein>
<feature type="region of interest" description="Disordered" evidence="1">
    <location>
        <begin position="43"/>
        <end position="67"/>
    </location>
</feature>
<reference evidence="2" key="2">
    <citation type="submission" date="2020-09" db="EMBL/GenBank/DDBJ databases">
        <authorList>
            <person name="Sun Q."/>
            <person name="Ohkuma M."/>
        </authorList>
    </citation>
    <scope>NUCLEOTIDE SEQUENCE</scope>
    <source>
        <strain evidence="2">JCM 3086</strain>
    </source>
</reference>
<evidence type="ECO:0000256" key="1">
    <source>
        <dbReference type="SAM" id="MobiDB-lite"/>
    </source>
</evidence>
<dbReference type="InterPro" id="IPR036291">
    <property type="entry name" value="NAD(P)-bd_dom_sf"/>
</dbReference>
<evidence type="ECO:0000313" key="2">
    <source>
        <dbReference type="EMBL" id="GGJ64664.1"/>
    </source>
</evidence>